<feature type="domain" description="CXXC-type" evidence="8">
    <location>
        <begin position="367"/>
        <end position="416"/>
    </location>
</feature>
<keyword evidence="2" id="KW-0479">Metal-binding</keyword>
<dbReference type="Gene3D" id="3.30.40.10">
    <property type="entry name" value="Zinc/RING finger domain, C3HC4 (zinc finger)"/>
    <property type="match status" value="1"/>
</dbReference>
<dbReference type="GO" id="GO:0045893">
    <property type="term" value="P:positive regulation of DNA-templated transcription"/>
    <property type="evidence" value="ECO:0007669"/>
    <property type="project" value="TreeGrafter"/>
</dbReference>
<evidence type="ECO:0000313" key="9">
    <source>
        <dbReference type="EMBL" id="CAE2281241.1"/>
    </source>
</evidence>
<feature type="compositionally biased region" description="Pro residues" evidence="7">
    <location>
        <begin position="310"/>
        <end position="336"/>
    </location>
</feature>
<evidence type="ECO:0000256" key="7">
    <source>
        <dbReference type="SAM" id="MobiDB-lite"/>
    </source>
</evidence>
<dbReference type="EMBL" id="HBKR01005354">
    <property type="protein sequence ID" value="CAE2281241.1"/>
    <property type="molecule type" value="Transcribed_RNA"/>
</dbReference>
<dbReference type="AlphaFoldDB" id="A0A7S4NED1"/>
<dbReference type="InterPro" id="IPR013083">
    <property type="entry name" value="Znf_RING/FYVE/PHD"/>
</dbReference>
<dbReference type="SUPFAM" id="SSF57903">
    <property type="entry name" value="FYVE/PHD zinc finger"/>
    <property type="match status" value="1"/>
</dbReference>
<feature type="compositionally biased region" description="Pro residues" evidence="7">
    <location>
        <begin position="233"/>
        <end position="281"/>
    </location>
</feature>
<keyword evidence="6" id="KW-0539">Nucleus</keyword>
<evidence type="ECO:0000256" key="3">
    <source>
        <dbReference type="ARBA" id="ARBA00022771"/>
    </source>
</evidence>
<dbReference type="InterPro" id="IPR011011">
    <property type="entry name" value="Znf_FYVE_PHD"/>
</dbReference>
<dbReference type="InterPro" id="IPR019786">
    <property type="entry name" value="Zinc_finger_PHD-type_CS"/>
</dbReference>
<dbReference type="PRINTS" id="PR01217">
    <property type="entry name" value="PRICHEXTENSN"/>
</dbReference>
<reference evidence="9" key="1">
    <citation type="submission" date="2021-01" db="EMBL/GenBank/DDBJ databases">
        <authorList>
            <person name="Corre E."/>
            <person name="Pelletier E."/>
            <person name="Niang G."/>
            <person name="Scheremetjew M."/>
            <person name="Finn R."/>
            <person name="Kale V."/>
            <person name="Holt S."/>
            <person name="Cochrane G."/>
            <person name="Meng A."/>
            <person name="Brown T."/>
            <person name="Cohen L."/>
        </authorList>
    </citation>
    <scope>NUCLEOTIDE SEQUENCE</scope>
    <source>
        <strain evidence="9">SoJaBio B1-5/56/2</strain>
    </source>
</reference>
<feature type="compositionally biased region" description="Basic and acidic residues" evidence="7">
    <location>
        <begin position="290"/>
        <end position="299"/>
    </location>
</feature>
<evidence type="ECO:0000256" key="5">
    <source>
        <dbReference type="ARBA" id="ARBA00023125"/>
    </source>
</evidence>
<dbReference type="Pfam" id="PF00628">
    <property type="entry name" value="PHD"/>
    <property type="match status" value="1"/>
</dbReference>
<feature type="region of interest" description="Disordered" evidence="7">
    <location>
        <begin position="423"/>
        <end position="485"/>
    </location>
</feature>
<name>A0A7S4NED1_9EUKA</name>
<dbReference type="SMART" id="SM00249">
    <property type="entry name" value="PHD"/>
    <property type="match status" value="1"/>
</dbReference>
<evidence type="ECO:0000256" key="1">
    <source>
        <dbReference type="ARBA" id="ARBA00004123"/>
    </source>
</evidence>
<organism evidence="9">
    <name type="scientific">Paramoeba aestuarina</name>
    <dbReference type="NCBI Taxonomy" id="180227"/>
    <lineage>
        <taxon>Eukaryota</taxon>
        <taxon>Amoebozoa</taxon>
        <taxon>Discosea</taxon>
        <taxon>Flabellinia</taxon>
        <taxon>Dactylopodida</taxon>
        <taxon>Paramoebidae</taxon>
        <taxon>Paramoeba</taxon>
    </lineage>
</organism>
<keyword evidence="5" id="KW-0238">DNA-binding</keyword>
<comment type="subcellular location">
    <subcellularLocation>
        <location evidence="1">Nucleus</location>
    </subcellularLocation>
</comment>
<dbReference type="GO" id="GO:0048188">
    <property type="term" value="C:Set1C/COMPASS complex"/>
    <property type="evidence" value="ECO:0007669"/>
    <property type="project" value="InterPro"/>
</dbReference>
<feature type="compositionally biased region" description="Low complexity" evidence="7">
    <location>
        <begin position="337"/>
        <end position="347"/>
    </location>
</feature>
<keyword evidence="3" id="KW-0863">Zinc-finger</keyword>
<dbReference type="PANTHER" id="PTHR46174">
    <property type="entry name" value="CXXC-TYPE ZINC FINGER PROTEIN 1"/>
    <property type="match status" value="1"/>
</dbReference>
<evidence type="ECO:0000256" key="2">
    <source>
        <dbReference type="ARBA" id="ARBA00022723"/>
    </source>
</evidence>
<dbReference type="InterPro" id="IPR001965">
    <property type="entry name" value="Znf_PHD"/>
</dbReference>
<dbReference type="GO" id="GO:0008270">
    <property type="term" value="F:zinc ion binding"/>
    <property type="evidence" value="ECO:0007669"/>
    <property type="project" value="UniProtKB-KW"/>
</dbReference>
<feature type="region of interest" description="Disordered" evidence="7">
    <location>
        <begin position="214"/>
        <end position="375"/>
    </location>
</feature>
<evidence type="ECO:0000256" key="6">
    <source>
        <dbReference type="ARBA" id="ARBA00023242"/>
    </source>
</evidence>
<feature type="compositionally biased region" description="Basic residues" evidence="7">
    <location>
        <begin position="463"/>
        <end position="473"/>
    </location>
</feature>
<protein>
    <recommendedName>
        <fullName evidence="8">CXXC-type domain-containing protein</fullName>
    </recommendedName>
</protein>
<sequence>MMSSNFFGTLGPELSYREGLDFHTGSWGTNSWWGDKGGDSTFSQNSKQGEFGEQNDIWAALDQEEDEDTPAGKKLSTSSLLIPLQQTCLSTPPALEDRELHEVVEEEQERRHFLEVNKSQRDKESASSLFNHRLLRSVDRDRLGSYSYGSPSKKTKSYCFCGGIDDGSFMICCDRCEMWYHGNCINLNPIKGREMRNFICHRCRGVPLEEKIILEEPKREESDSEDEIEPVPHSQPPDTKPPPPPTTAEPVIPKPSVPPPLTPAPRPTTAPPTPASLPPRSSPAAVQVRQMREEKERDWPSSSDMGKPIVVPPPPTVTSLVPPTPTPLPPPSPLPTTIPTTTTSTLSCAVVNPKPVKKRQREREPNEKSKKPKLQRCKKCEGCTREDCGTCHHCKDKKKFGGPGRLRQACVHRKCELIEKANHAEKESRANSSLKSSGGHMNGLYPVPAPVPSTISSSQLAFQKHHHQQPHHRQQGDPLLSIFSK</sequence>
<evidence type="ECO:0000256" key="4">
    <source>
        <dbReference type="ARBA" id="ARBA00022833"/>
    </source>
</evidence>
<accession>A0A7S4NED1</accession>
<dbReference type="PROSITE" id="PS01359">
    <property type="entry name" value="ZF_PHD_1"/>
    <property type="match status" value="1"/>
</dbReference>
<keyword evidence="4" id="KW-0862">Zinc</keyword>
<dbReference type="InterPro" id="IPR019787">
    <property type="entry name" value="Znf_PHD-finger"/>
</dbReference>
<dbReference type="GO" id="GO:0003677">
    <property type="term" value="F:DNA binding"/>
    <property type="evidence" value="ECO:0007669"/>
    <property type="project" value="UniProtKB-KW"/>
</dbReference>
<proteinExistence type="predicted"/>
<dbReference type="Pfam" id="PF02008">
    <property type="entry name" value="zf-CXXC"/>
    <property type="match status" value="1"/>
</dbReference>
<dbReference type="InterPro" id="IPR037869">
    <property type="entry name" value="Spp1/CFP1"/>
</dbReference>
<evidence type="ECO:0000259" key="8">
    <source>
        <dbReference type="PROSITE" id="PS51058"/>
    </source>
</evidence>
<dbReference type="PANTHER" id="PTHR46174:SF1">
    <property type="entry name" value="CXXC-TYPE ZINC FINGER PROTEIN 1"/>
    <property type="match status" value="1"/>
</dbReference>
<dbReference type="InterPro" id="IPR002857">
    <property type="entry name" value="Znf_CXXC"/>
</dbReference>
<dbReference type="PROSITE" id="PS51058">
    <property type="entry name" value="ZF_CXXC"/>
    <property type="match status" value="1"/>
</dbReference>
<gene>
    <name evidence="9" type="ORF">NAES01612_LOCUS3593</name>
</gene>